<feature type="compositionally biased region" description="Polar residues" evidence="11">
    <location>
        <begin position="332"/>
        <end position="351"/>
    </location>
</feature>
<keyword evidence="15" id="KW-1185">Reference proteome</keyword>
<evidence type="ECO:0000256" key="4">
    <source>
        <dbReference type="ARBA" id="ARBA00012895"/>
    </source>
</evidence>
<evidence type="ECO:0000256" key="10">
    <source>
        <dbReference type="PROSITE-ProRule" id="PRU01385"/>
    </source>
</evidence>
<keyword evidence="5" id="KW-0479">Metal-binding</keyword>
<dbReference type="Gene3D" id="1.10.10.10">
    <property type="entry name" value="Winged helix-like DNA-binding domain superfamily/Winged helix DNA-binding domain"/>
    <property type="match status" value="1"/>
</dbReference>
<evidence type="ECO:0000259" key="12">
    <source>
        <dbReference type="Pfam" id="PF04406"/>
    </source>
</evidence>
<feature type="region of interest" description="Disordered" evidence="11">
    <location>
        <begin position="320"/>
        <end position="365"/>
    </location>
</feature>
<dbReference type="AlphaFoldDB" id="A0AAN6WNP7"/>
<dbReference type="GO" id="GO:0007131">
    <property type="term" value="P:reciprocal meiotic recombination"/>
    <property type="evidence" value="ECO:0007669"/>
    <property type="project" value="TreeGrafter"/>
</dbReference>
<organism evidence="14 15">
    <name type="scientific">Podospora australis</name>
    <dbReference type="NCBI Taxonomy" id="1536484"/>
    <lineage>
        <taxon>Eukaryota</taxon>
        <taxon>Fungi</taxon>
        <taxon>Dikarya</taxon>
        <taxon>Ascomycota</taxon>
        <taxon>Pezizomycotina</taxon>
        <taxon>Sordariomycetes</taxon>
        <taxon>Sordariomycetidae</taxon>
        <taxon>Sordariales</taxon>
        <taxon>Podosporaceae</taxon>
        <taxon>Podospora</taxon>
    </lineage>
</organism>
<comment type="caution">
    <text evidence="14">The sequence shown here is derived from an EMBL/GenBank/DDBJ whole genome shotgun (WGS) entry which is preliminary data.</text>
</comment>
<keyword evidence="9 10" id="KW-0413">Isomerase</keyword>
<evidence type="ECO:0000256" key="1">
    <source>
        <dbReference type="ARBA" id="ARBA00000185"/>
    </source>
</evidence>
<evidence type="ECO:0000256" key="2">
    <source>
        <dbReference type="ARBA" id="ARBA00001946"/>
    </source>
</evidence>
<feature type="active site" description="O-(5'-phospho-DNA)-tyrosine intermediate" evidence="10">
    <location>
        <position position="128"/>
    </location>
</feature>
<dbReference type="GO" id="GO:0042138">
    <property type="term" value="P:meiotic DNA double-strand break formation"/>
    <property type="evidence" value="ECO:0007669"/>
    <property type="project" value="TreeGrafter"/>
</dbReference>
<dbReference type="InterPro" id="IPR036078">
    <property type="entry name" value="Spo11/TopoVI_A_sf"/>
</dbReference>
<dbReference type="GO" id="GO:0003918">
    <property type="term" value="F:DNA topoisomerase type II (double strand cut, ATP-hydrolyzing) activity"/>
    <property type="evidence" value="ECO:0007669"/>
    <property type="project" value="UniProtKB-UniRule"/>
</dbReference>
<feature type="domain" description="Spo11/DNA topoisomerase VI subunit A N-terminal" evidence="12">
    <location>
        <begin position="99"/>
        <end position="160"/>
    </location>
</feature>
<dbReference type="GO" id="GO:0000706">
    <property type="term" value="P:meiotic DNA double-strand break processing"/>
    <property type="evidence" value="ECO:0007669"/>
    <property type="project" value="TreeGrafter"/>
</dbReference>
<dbReference type="GO" id="GO:0046872">
    <property type="term" value="F:metal ion binding"/>
    <property type="evidence" value="ECO:0007669"/>
    <property type="project" value="UniProtKB-KW"/>
</dbReference>
<evidence type="ECO:0000256" key="7">
    <source>
        <dbReference type="ARBA" id="ARBA00023029"/>
    </source>
</evidence>
<evidence type="ECO:0000256" key="8">
    <source>
        <dbReference type="ARBA" id="ARBA00023125"/>
    </source>
</evidence>
<evidence type="ECO:0000256" key="6">
    <source>
        <dbReference type="ARBA" id="ARBA00022842"/>
    </source>
</evidence>
<dbReference type="PRINTS" id="PR01550">
    <property type="entry name" value="TOP6AFAMILY"/>
</dbReference>
<dbReference type="Gene3D" id="3.40.1360.10">
    <property type="match status" value="1"/>
</dbReference>
<dbReference type="GO" id="GO:0005524">
    <property type="term" value="F:ATP binding"/>
    <property type="evidence" value="ECO:0007669"/>
    <property type="project" value="InterPro"/>
</dbReference>
<feature type="region of interest" description="Disordered" evidence="11">
    <location>
        <begin position="1"/>
        <end position="30"/>
    </location>
</feature>
<dbReference type="InterPro" id="IPR013049">
    <property type="entry name" value="Spo11/TopoVI_A_N"/>
</dbReference>
<dbReference type="PROSITE" id="PS52041">
    <property type="entry name" value="TOPO_IIB"/>
    <property type="match status" value="1"/>
</dbReference>
<comment type="catalytic activity">
    <reaction evidence="1 10">
        <text>ATP-dependent breakage, passage and rejoining of double-stranded DNA.</text>
        <dbReference type="EC" id="5.6.2.2"/>
    </reaction>
</comment>
<name>A0AAN6WNP7_9PEZI</name>
<keyword evidence="7 10" id="KW-0799">Topoisomerase</keyword>
<evidence type="ECO:0000256" key="5">
    <source>
        <dbReference type="ARBA" id="ARBA00022723"/>
    </source>
</evidence>
<evidence type="ECO:0000256" key="9">
    <source>
        <dbReference type="ARBA" id="ARBA00023235"/>
    </source>
</evidence>
<dbReference type="EMBL" id="MU864459">
    <property type="protein sequence ID" value="KAK4185171.1"/>
    <property type="molecule type" value="Genomic_DNA"/>
</dbReference>
<dbReference type="SUPFAM" id="SSF56726">
    <property type="entry name" value="DNA topoisomerase IV, alpha subunit"/>
    <property type="match status" value="1"/>
</dbReference>
<dbReference type="PANTHER" id="PTHR10848:SF0">
    <property type="entry name" value="MEIOTIC RECOMBINATION PROTEIN SPO11"/>
    <property type="match status" value="1"/>
</dbReference>
<feature type="domain" description="Topoisomerase 6 subunit A/Spo11 TOPRIM" evidence="13">
    <location>
        <begin position="210"/>
        <end position="317"/>
    </location>
</feature>
<dbReference type="Proteomes" id="UP001302126">
    <property type="component" value="Unassembled WGS sequence"/>
</dbReference>
<dbReference type="GO" id="GO:0000228">
    <property type="term" value="C:nuclear chromosome"/>
    <property type="evidence" value="ECO:0007669"/>
    <property type="project" value="TreeGrafter"/>
</dbReference>
<accession>A0AAN6WNP7</accession>
<keyword evidence="8 10" id="KW-0238">DNA-binding</keyword>
<dbReference type="Pfam" id="PF04406">
    <property type="entry name" value="TP6A_N"/>
    <property type="match status" value="1"/>
</dbReference>
<reference evidence="14" key="1">
    <citation type="journal article" date="2023" name="Mol. Phylogenet. Evol.">
        <title>Genome-scale phylogeny and comparative genomics of the fungal order Sordariales.</title>
        <authorList>
            <person name="Hensen N."/>
            <person name="Bonometti L."/>
            <person name="Westerberg I."/>
            <person name="Brannstrom I.O."/>
            <person name="Guillou S."/>
            <person name="Cros-Aarteil S."/>
            <person name="Calhoun S."/>
            <person name="Haridas S."/>
            <person name="Kuo A."/>
            <person name="Mondo S."/>
            <person name="Pangilinan J."/>
            <person name="Riley R."/>
            <person name="LaButti K."/>
            <person name="Andreopoulos B."/>
            <person name="Lipzen A."/>
            <person name="Chen C."/>
            <person name="Yan M."/>
            <person name="Daum C."/>
            <person name="Ng V."/>
            <person name="Clum A."/>
            <person name="Steindorff A."/>
            <person name="Ohm R.A."/>
            <person name="Martin F."/>
            <person name="Silar P."/>
            <person name="Natvig D.O."/>
            <person name="Lalanne C."/>
            <person name="Gautier V."/>
            <person name="Ament-Velasquez S.L."/>
            <person name="Kruys A."/>
            <person name="Hutchinson M.I."/>
            <person name="Powell A.J."/>
            <person name="Barry K."/>
            <person name="Miller A.N."/>
            <person name="Grigoriev I.V."/>
            <person name="Debuchy R."/>
            <person name="Gladieux P."/>
            <person name="Hiltunen Thoren M."/>
            <person name="Johannesson H."/>
        </authorList>
    </citation>
    <scope>NUCLEOTIDE SEQUENCE</scope>
    <source>
        <strain evidence="14">PSN309</strain>
    </source>
</reference>
<dbReference type="GO" id="GO:0003677">
    <property type="term" value="F:DNA binding"/>
    <property type="evidence" value="ECO:0007669"/>
    <property type="project" value="UniProtKB-UniRule"/>
</dbReference>
<protein>
    <recommendedName>
        <fullName evidence="4">DNA topoisomerase (ATP-hydrolyzing)</fullName>
        <ecNumber evidence="4">5.6.2.2</ecNumber>
    </recommendedName>
</protein>
<dbReference type="EC" id="5.6.2.2" evidence="4"/>
<dbReference type="InterPro" id="IPR002815">
    <property type="entry name" value="Spo11/TopoVI_A"/>
</dbReference>
<comment type="similarity">
    <text evidence="3 10">Belongs to the TOP6A family.</text>
</comment>
<dbReference type="InterPro" id="IPR034136">
    <property type="entry name" value="TOPRIM_Topo6A/Spo11"/>
</dbReference>
<feature type="compositionally biased region" description="Basic and acidic residues" evidence="11">
    <location>
        <begin position="320"/>
        <end position="330"/>
    </location>
</feature>
<keyword evidence="6" id="KW-0460">Magnesium</keyword>
<evidence type="ECO:0000313" key="14">
    <source>
        <dbReference type="EMBL" id="KAK4185171.1"/>
    </source>
</evidence>
<evidence type="ECO:0000313" key="15">
    <source>
        <dbReference type="Proteomes" id="UP001302126"/>
    </source>
</evidence>
<comment type="cofactor">
    <cofactor evidence="2">
        <name>Mg(2+)</name>
        <dbReference type="ChEBI" id="CHEBI:18420"/>
    </cofactor>
</comment>
<dbReference type="PANTHER" id="PTHR10848">
    <property type="entry name" value="MEIOTIC RECOMBINATION PROTEIN SPO11"/>
    <property type="match status" value="1"/>
</dbReference>
<reference evidence="14" key="2">
    <citation type="submission" date="2023-05" db="EMBL/GenBank/DDBJ databases">
        <authorList>
            <consortium name="Lawrence Berkeley National Laboratory"/>
            <person name="Steindorff A."/>
            <person name="Hensen N."/>
            <person name="Bonometti L."/>
            <person name="Westerberg I."/>
            <person name="Brannstrom I.O."/>
            <person name="Guillou S."/>
            <person name="Cros-Aarteil S."/>
            <person name="Calhoun S."/>
            <person name="Haridas S."/>
            <person name="Kuo A."/>
            <person name="Mondo S."/>
            <person name="Pangilinan J."/>
            <person name="Riley R."/>
            <person name="Labutti K."/>
            <person name="Andreopoulos B."/>
            <person name="Lipzen A."/>
            <person name="Chen C."/>
            <person name="Yanf M."/>
            <person name="Daum C."/>
            <person name="Ng V."/>
            <person name="Clum A."/>
            <person name="Ohm R."/>
            <person name="Martin F."/>
            <person name="Silar P."/>
            <person name="Natvig D."/>
            <person name="Lalanne C."/>
            <person name="Gautier V."/>
            <person name="Ament-Velasquez S.L."/>
            <person name="Kruys A."/>
            <person name="Hutchinson M.I."/>
            <person name="Powell A.J."/>
            <person name="Barry K."/>
            <person name="Miller A.N."/>
            <person name="Grigoriev I.V."/>
            <person name="Debuchy R."/>
            <person name="Gladieux P."/>
            <person name="Thoren M.H."/>
            <person name="Johannesson H."/>
        </authorList>
    </citation>
    <scope>NUCLEOTIDE SEQUENCE</scope>
    <source>
        <strain evidence="14">PSN309</strain>
    </source>
</reference>
<gene>
    <name evidence="14" type="ORF">QBC35DRAFT_538325</name>
</gene>
<dbReference type="Pfam" id="PF21180">
    <property type="entry name" value="TOP6A-Spo11_Toprim"/>
    <property type="match status" value="1"/>
</dbReference>
<dbReference type="CDD" id="cd00223">
    <property type="entry name" value="TOPRIM_TopoIIB_SPO"/>
    <property type="match status" value="1"/>
</dbReference>
<proteinExistence type="inferred from homology"/>
<evidence type="ECO:0000259" key="13">
    <source>
        <dbReference type="Pfam" id="PF21180"/>
    </source>
</evidence>
<evidence type="ECO:0000256" key="11">
    <source>
        <dbReference type="SAM" id="MobiDB-lite"/>
    </source>
</evidence>
<dbReference type="InterPro" id="IPR036388">
    <property type="entry name" value="WH-like_DNA-bd_sf"/>
</dbReference>
<sequence>MSDVGSLQRNESSSALSTTNSDDAPNIVSIPSNGSLDGALRQIEDLLESILDAIDAGTPLVIPFRAIRTATAAESIAQPSQRRQGDGVRFPGRTIQEAKKFEALFRIIELTHEALLSGTLITKRNIYYQNPDLFKSQSVVDEMVDTLAFTLGVSRDDLNIVAAAKGLIAGPIKLIMRDESVNNCGLLSDSGVLLPSISSIHEIAFHSTCWVLVVEKEATFRTLAAAQYPRTSRAGHGIMITAKGFPDLATRKFLSMLQSIRPQLPVYALVDFDPHGIAILRTYKYGSQRLYHESDATVRRLGWLGIRSNDIIVTCRPDGEHPFVESHESQDTPEFSSQESLSHSLDGSQHSARPPKRLKVRHAQDPSELVLPLSANDRKKATEILREISSVGNTDTSGRDHMRELQRMLMLNIKAEIQAVDNYGNLAGWLDQRLCAVGH</sequence>
<evidence type="ECO:0000256" key="3">
    <source>
        <dbReference type="ARBA" id="ARBA00006559"/>
    </source>
</evidence>